<evidence type="ECO:0000313" key="3">
    <source>
        <dbReference type="Proteomes" id="UP001233172"/>
    </source>
</evidence>
<feature type="transmembrane region" description="Helical" evidence="1">
    <location>
        <begin position="81"/>
        <end position="103"/>
    </location>
</feature>
<reference evidence="2" key="2">
    <citation type="submission" date="2023-04" db="EMBL/GenBank/DDBJ databases">
        <authorList>
            <person name="Bu L."/>
            <person name="Lu L."/>
            <person name="Laidemitt M.R."/>
            <person name="Zhang S.M."/>
            <person name="Mutuku M."/>
            <person name="Mkoji G."/>
            <person name="Steinauer M."/>
            <person name="Loker E.S."/>
        </authorList>
    </citation>
    <scope>NUCLEOTIDE SEQUENCE</scope>
    <source>
        <strain evidence="2">KasaAsao</strain>
        <tissue evidence="2">Whole Snail</tissue>
    </source>
</reference>
<keyword evidence="3" id="KW-1185">Reference proteome</keyword>
<dbReference type="EMBL" id="JASAOG010000254">
    <property type="protein sequence ID" value="KAK0042010.1"/>
    <property type="molecule type" value="Genomic_DNA"/>
</dbReference>
<gene>
    <name evidence="2" type="ORF">Bpfe_028573</name>
</gene>
<keyword evidence="1" id="KW-1133">Transmembrane helix</keyword>
<dbReference type="AlphaFoldDB" id="A0AAD8AT85"/>
<sequence>MDTIFACSARRHSSVYPTSANRSSCAMCLECNSCLLEIPEQQTSTRMKRVHVTSDSLQRQSGLMDFLHLSKTSSLRYSCSLFISPMLISLLILSIVPASTLAFNTDRTTQSNQELSTAHTGRISCPRHFGHRVQSCVAPFTSLLDLYNANVDHMSQAVTIAKHICIEYQMVLLCLHSALSDCPTLKNLKRVQDTLDSQWVTRINGLCSIQSKSSSEAKAVDNKDLRNYISNKNADNHMDSHQIAREILKASMKTRAELEQEIISGHTEESLAPSVPDRKQLFPEATQKDLDFLSQINHQAPAAPGSNAKLELNIVNFIQNYNYAAAPQRNENARHSSIRLIHVDYNSSSLTTRNVYLIVLCCTILLVWLSQ</sequence>
<keyword evidence="1" id="KW-0472">Membrane</keyword>
<dbReference type="Proteomes" id="UP001233172">
    <property type="component" value="Unassembled WGS sequence"/>
</dbReference>
<accession>A0AAD8AT85</accession>
<evidence type="ECO:0000256" key="1">
    <source>
        <dbReference type="SAM" id="Phobius"/>
    </source>
</evidence>
<keyword evidence="1" id="KW-0812">Transmembrane</keyword>
<reference evidence="2" key="1">
    <citation type="journal article" date="2023" name="PLoS Negl. Trop. Dis.">
        <title>A genome sequence for Biomphalaria pfeifferi, the major vector snail for the human-infecting parasite Schistosoma mansoni.</title>
        <authorList>
            <person name="Bu L."/>
            <person name="Lu L."/>
            <person name="Laidemitt M.R."/>
            <person name="Zhang S.M."/>
            <person name="Mutuku M."/>
            <person name="Mkoji G."/>
            <person name="Steinauer M."/>
            <person name="Loker E.S."/>
        </authorList>
    </citation>
    <scope>NUCLEOTIDE SEQUENCE</scope>
    <source>
        <strain evidence="2">KasaAsao</strain>
    </source>
</reference>
<organism evidence="2 3">
    <name type="scientific">Biomphalaria pfeifferi</name>
    <name type="common">Bloodfluke planorb</name>
    <name type="synonym">Freshwater snail</name>
    <dbReference type="NCBI Taxonomy" id="112525"/>
    <lineage>
        <taxon>Eukaryota</taxon>
        <taxon>Metazoa</taxon>
        <taxon>Spiralia</taxon>
        <taxon>Lophotrochozoa</taxon>
        <taxon>Mollusca</taxon>
        <taxon>Gastropoda</taxon>
        <taxon>Heterobranchia</taxon>
        <taxon>Euthyneura</taxon>
        <taxon>Panpulmonata</taxon>
        <taxon>Hygrophila</taxon>
        <taxon>Lymnaeoidea</taxon>
        <taxon>Planorbidae</taxon>
        <taxon>Biomphalaria</taxon>
    </lineage>
</organism>
<name>A0AAD8AT85_BIOPF</name>
<comment type="caution">
    <text evidence="2">The sequence shown here is derived from an EMBL/GenBank/DDBJ whole genome shotgun (WGS) entry which is preliminary data.</text>
</comment>
<evidence type="ECO:0000313" key="2">
    <source>
        <dbReference type="EMBL" id="KAK0042010.1"/>
    </source>
</evidence>
<proteinExistence type="predicted"/>
<protein>
    <submittedName>
        <fullName evidence="2">Uncharacterized protein</fullName>
    </submittedName>
</protein>